<evidence type="ECO:0000313" key="2">
    <source>
        <dbReference type="EMBL" id="GMS98474.1"/>
    </source>
</evidence>
<sequence>SATVTMGMSRRAESNQAGSISDVYYFHLKADLFMGGILIGLSIIGCAVWYVVYRIRRACKRCFAHGNRDQVAKTSLSVKNRADPKSLPLVNPKEKVIRWKVEGV</sequence>
<keyword evidence="1" id="KW-0812">Transmembrane</keyword>
<name>A0AAV5TVI2_9BILA</name>
<evidence type="ECO:0000256" key="1">
    <source>
        <dbReference type="SAM" id="Phobius"/>
    </source>
</evidence>
<dbReference type="Proteomes" id="UP001432027">
    <property type="component" value="Unassembled WGS sequence"/>
</dbReference>
<feature type="transmembrane region" description="Helical" evidence="1">
    <location>
        <begin position="32"/>
        <end position="53"/>
    </location>
</feature>
<keyword evidence="1" id="KW-0472">Membrane</keyword>
<reference evidence="2" key="1">
    <citation type="submission" date="2023-10" db="EMBL/GenBank/DDBJ databases">
        <title>Genome assembly of Pristionchus species.</title>
        <authorList>
            <person name="Yoshida K."/>
            <person name="Sommer R.J."/>
        </authorList>
    </citation>
    <scope>NUCLEOTIDE SEQUENCE</scope>
    <source>
        <strain evidence="2">RS0144</strain>
    </source>
</reference>
<keyword evidence="1" id="KW-1133">Transmembrane helix</keyword>
<accession>A0AAV5TVI2</accession>
<organism evidence="2 3">
    <name type="scientific">Pristionchus entomophagus</name>
    <dbReference type="NCBI Taxonomy" id="358040"/>
    <lineage>
        <taxon>Eukaryota</taxon>
        <taxon>Metazoa</taxon>
        <taxon>Ecdysozoa</taxon>
        <taxon>Nematoda</taxon>
        <taxon>Chromadorea</taxon>
        <taxon>Rhabditida</taxon>
        <taxon>Rhabditina</taxon>
        <taxon>Diplogasteromorpha</taxon>
        <taxon>Diplogasteroidea</taxon>
        <taxon>Neodiplogasteridae</taxon>
        <taxon>Pristionchus</taxon>
    </lineage>
</organism>
<keyword evidence="3" id="KW-1185">Reference proteome</keyword>
<feature type="non-terminal residue" evidence="2">
    <location>
        <position position="1"/>
    </location>
</feature>
<comment type="caution">
    <text evidence="2">The sequence shown here is derived from an EMBL/GenBank/DDBJ whole genome shotgun (WGS) entry which is preliminary data.</text>
</comment>
<protein>
    <submittedName>
        <fullName evidence="2">Uncharacterized protein</fullName>
    </submittedName>
</protein>
<gene>
    <name evidence="2" type="ORF">PENTCL1PPCAC_20649</name>
</gene>
<proteinExistence type="predicted"/>
<dbReference type="AlphaFoldDB" id="A0AAV5TVI2"/>
<evidence type="ECO:0000313" key="3">
    <source>
        <dbReference type="Proteomes" id="UP001432027"/>
    </source>
</evidence>
<dbReference type="EMBL" id="BTSX01000005">
    <property type="protein sequence ID" value="GMS98474.1"/>
    <property type="molecule type" value="Genomic_DNA"/>
</dbReference>